<comment type="caution">
    <text evidence="4">The sequence shown here is derived from an EMBL/GenBank/DDBJ whole genome shotgun (WGS) entry which is preliminary data.</text>
</comment>
<dbReference type="InterPro" id="IPR011042">
    <property type="entry name" value="6-blade_b-propeller_TolB-like"/>
</dbReference>
<name>A0A538TZK4_UNCEI</name>
<sequence length="177" mass="18279">MCRKAALSLLLAGALLSSPAAAACPPQHLKTVDRTLAGLATDAAGNVYAADPVAAKVRVFNADLVLLGSWGTDGFLPGQFVYPSGVAVDAQGYVYVTDSRLGVQKFTNTGAFVTGWQAFLCPGDPPLYEYPRPAAVAVDASGNVFVTDQCEVHKYSSSGVLLLSMGSCGTGEGQFSP</sequence>
<feature type="chain" id="PRO_5021896719" description="6-bladed beta-propeller" evidence="3">
    <location>
        <begin position="23"/>
        <end position="177"/>
    </location>
</feature>
<evidence type="ECO:0000313" key="5">
    <source>
        <dbReference type="Proteomes" id="UP000319771"/>
    </source>
</evidence>
<dbReference type="AlphaFoldDB" id="A0A538TZK4"/>
<dbReference type="PROSITE" id="PS51257">
    <property type="entry name" value="PROKAR_LIPOPROTEIN"/>
    <property type="match status" value="1"/>
</dbReference>
<organism evidence="4 5">
    <name type="scientific">Eiseniibacteriota bacterium</name>
    <dbReference type="NCBI Taxonomy" id="2212470"/>
    <lineage>
        <taxon>Bacteria</taxon>
        <taxon>Candidatus Eiseniibacteriota</taxon>
    </lineage>
</organism>
<dbReference type="InterPro" id="IPR001258">
    <property type="entry name" value="NHL_repeat"/>
</dbReference>
<protein>
    <recommendedName>
        <fullName evidence="6">6-bladed beta-propeller</fullName>
    </recommendedName>
</protein>
<accession>A0A538TZK4</accession>
<dbReference type="EMBL" id="VBPB01000343">
    <property type="protein sequence ID" value="TMQ69080.1"/>
    <property type="molecule type" value="Genomic_DNA"/>
</dbReference>
<dbReference type="InterPro" id="IPR050952">
    <property type="entry name" value="TRIM-NHL_E3_ligases"/>
</dbReference>
<feature type="non-terminal residue" evidence="4">
    <location>
        <position position="177"/>
    </location>
</feature>
<dbReference type="PANTHER" id="PTHR24104">
    <property type="entry name" value="E3 UBIQUITIN-PROTEIN LIGASE NHLRC1-RELATED"/>
    <property type="match status" value="1"/>
</dbReference>
<dbReference type="PROSITE" id="PS51125">
    <property type="entry name" value="NHL"/>
    <property type="match status" value="1"/>
</dbReference>
<feature type="signal peptide" evidence="3">
    <location>
        <begin position="1"/>
        <end position="22"/>
    </location>
</feature>
<evidence type="ECO:0000313" key="4">
    <source>
        <dbReference type="EMBL" id="TMQ69080.1"/>
    </source>
</evidence>
<dbReference type="GO" id="GO:0008270">
    <property type="term" value="F:zinc ion binding"/>
    <property type="evidence" value="ECO:0007669"/>
    <property type="project" value="UniProtKB-KW"/>
</dbReference>
<gene>
    <name evidence="4" type="ORF">E6K81_15730</name>
</gene>
<feature type="repeat" description="NHL" evidence="2">
    <location>
        <begin position="74"/>
        <end position="109"/>
    </location>
</feature>
<reference evidence="4 5" key="1">
    <citation type="journal article" date="2019" name="Nat. Microbiol.">
        <title>Mediterranean grassland soil C-N compound turnover is dependent on rainfall and depth, and is mediated by genomically divergent microorganisms.</title>
        <authorList>
            <person name="Diamond S."/>
            <person name="Andeer P.F."/>
            <person name="Li Z."/>
            <person name="Crits-Christoph A."/>
            <person name="Burstein D."/>
            <person name="Anantharaman K."/>
            <person name="Lane K.R."/>
            <person name="Thomas B.C."/>
            <person name="Pan C."/>
            <person name="Northen T.R."/>
            <person name="Banfield J.F."/>
        </authorList>
    </citation>
    <scope>NUCLEOTIDE SEQUENCE [LARGE SCALE GENOMIC DNA]</scope>
    <source>
        <strain evidence="4">WS_11</strain>
    </source>
</reference>
<evidence type="ECO:0000256" key="3">
    <source>
        <dbReference type="SAM" id="SignalP"/>
    </source>
</evidence>
<dbReference type="PANTHER" id="PTHR24104:SF25">
    <property type="entry name" value="PROTEIN LIN-41"/>
    <property type="match status" value="1"/>
</dbReference>
<proteinExistence type="predicted"/>
<evidence type="ECO:0000256" key="2">
    <source>
        <dbReference type="PROSITE-ProRule" id="PRU00504"/>
    </source>
</evidence>
<keyword evidence="1" id="KW-0677">Repeat</keyword>
<dbReference type="Proteomes" id="UP000319771">
    <property type="component" value="Unassembled WGS sequence"/>
</dbReference>
<keyword evidence="3" id="KW-0732">Signal</keyword>
<evidence type="ECO:0000256" key="1">
    <source>
        <dbReference type="ARBA" id="ARBA00022737"/>
    </source>
</evidence>
<dbReference type="SUPFAM" id="SSF101898">
    <property type="entry name" value="NHL repeat"/>
    <property type="match status" value="1"/>
</dbReference>
<dbReference type="Gene3D" id="2.120.10.30">
    <property type="entry name" value="TolB, C-terminal domain"/>
    <property type="match status" value="1"/>
</dbReference>
<evidence type="ECO:0008006" key="6">
    <source>
        <dbReference type="Google" id="ProtNLM"/>
    </source>
</evidence>